<evidence type="ECO:0000313" key="2">
    <source>
        <dbReference type="Proteomes" id="UP000584405"/>
    </source>
</evidence>
<dbReference type="EMBL" id="JACDRT010000005">
    <property type="protein sequence ID" value="MBA0158435.1"/>
    <property type="molecule type" value="Genomic_DNA"/>
</dbReference>
<dbReference type="Proteomes" id="UP000584405">
    <property type="component" value="Unassembled WGS sequence"/>
</dbReference>
<reference evidence="1 2" key="1">
    <citation type="submission" date="2020-07" db="EMBL/GenBank/DDBJ databases">
        <title>Updated taxonomy of Pectobacterium genus in the CIRM-CFBP bacterial collection: when new species reveal old endemic population.</title>
        <authorList>
            <person name="Pedron J."/>
            <person name="Barny M.A."/>
            <person name="Portier P."/>
        </authorList>
    </citation>
    <scope>NUCLEOTIDE SEQUENCE [LARGE SCALE GENOMIC DNA]</scope>
    <source>
        <strain evidence="1 2">CFBP5669</strain>
    </source>
</reference>
<dbReference type="AlphaFoldDB" id="A0AAW3RPR1"/>
<proteinExistence type="predicted"/>
<protein>
    <submittedName>
        <fullName evidence="1">Uncharacterized protein</fullName>
    </submittedName>
</protein>
<sequence>MTDLNRTVTVVHDGQQAVVGISSILGAGIERVVLFRVEMRDRTFRQSTYGRHWEMAVFNKKDWHRMKAAMSPTAVRSHYRRVTSTKQLELLDAIIALPSVSSINWVET</sequence>
<comment type="caution">
    <text evidence="1">The sequence shown here is derived from an EMBL/GenBank/DDBJ whole genome shotgun (WGS) entry which is preliminary data.</text>
</comment>
<accession>A0AAW3RPR1</accession>
<gene>
    <name evidence="1" type="ORF">H0253_06215</name>
</gene>
<evidence type="ECO:0000313" key="1">
    <source>
        <dbReference type="EMBL" id="MBA0158435.1"/>
    </source>
</evidence>
<dbReference type="RefSeq" id="WP_180790045.1">
    <property type="nucleotide sequence ID" value="NZ_CAKLIF010000012.1"/>
</dbReference>
<organism evidence="1 2">
    <name type="scientific">Pectobacterium versatile</name>
    <dbReference type="NCBI Taxonomy" id="2488639"/>
    <lineage>
        <taxon>Bacteria</taxon>
        <taxon>Pseudomonadati</taxon>
        <taxon>Pseudomonadota</taxon>
        <taxon>Gammaproteobacteria</taxon>
        <taxon>Enterobacterales</taxon>
        <taxon>Pectobacteriaceae</taxon>
        <taxon>Pectobacterium</taxon>
    </lineage>
</organism>
<name>A0AAW3RPR1_9GAMM</name>